<feature type="domain" description="RNA polymerase sigma factor 70 region 4 type 2" evidence="6">
    <location>
        <begin position="111"/>
        <end position="155"/>
    </location>
</feature>
<comment type="similarity">
    <text evidence="1">Belongs to the sigma-70 factor family. ECF subfamily.</text>
</comment>
<dbReference type="PANTHER" id="PTHR43133:SF25">
    <property type="entry name" value="RNA POLYMERASE SIGMA FACTOR RFAY-RELATED"/>
    <property type="match status" value="1"/>
</dbReference>
<dbReference type="NCBIfam" id="TIGR02937">
    <property type="entry name" value="sigma70-ECF"/>
    <property type="match status" value="1"/>
</dbReference>
<dbReference type="Proteomes" id="UP000182661">
    <property type="component" value="Unassembled WGS sequence"/>
</dbReference>
<protein>
    <submittedName>
        <fullName evidence="7">RNA polymerase subunit sigma</fullName>
    </submittedName>
</protein>
<evidence type="ECO:0000256" key="1">
    <source>
        <dbReference type="ARBA" id="ARBA00010641"/>
    </source>
</evidence>
<dbReference type="Pfam" id="PF08281">
    <property type="entry name" value="Sigma70_r4_2"/>
    <property type="match status" value="1"/>
</dbReference>
<keyword evidence="2" id="KW-0805">Transcription regulation</keyword>
<dbReference type="InterPro" id="IPR039425">
    <property type="entry name" value="RNA_pol_sigma-70-like"/>
</dbReference>
<dbReference type="PANTHER" id="PTHR43133">
    <property type="entry name" value="RNA POLYMERASE ECF-TYPE SIGMA FACTO"/>
    <property type="match status" value="1"/>
</dbReference>
<dbReference type="InterPro" id="IPR013325">
    <property type="entry name" value="RNA_pol_sigma_r2"/>
</dbReference>
<dbReference type="CDD" id="cd06171">
    <property type="entry name" value="Sigma70_r4"/>
    <property type="match status" value="1"/>
</dbReference>
<evidence type="ECO:0000259" key="5">
    <source>
        <dbReference type="Pfam" id="PF04542"/>
    </source>
</evidence>
<gene>
    <name evidence="7" type="ORF">AX760_05920</name>
</gene>
<dbReference type="AlphaFoldDB" id="A0A657LRR2"/>
<proteinExistence type="inferred from homology"/>
<keyword evidence="4" id="KW-0804">Transcription</keyword>
<comment type="caution">
    <text evidence="7">The sequence shown here is derived from an EMBL/GenBank/DDBJ whole genome shotgun (WGS) entry which is preliminary data.</text>
</comment>
<name>A0A657LRR2_9HYPH</name>
<dbReference type="OrthoDB" id="9797134at2"/>
<dbReference type="SUPFAM" id="SSF88659">
    <property type="entry name" value="Sigma3 and sigma4 domains of RNA polymerase sigma factors"/>
    <property type="match status" value="1"/>
</dbReference>
<evidence type="ECO:0000256" key="2">
    <source>
        <dbReference type="ARBA" id="ARBA00023015"/>
    </source>
</evidence>
<dbReference type="InterPro" id="IPR036388">
    <property type="entry name" value="WH-like_DNA-bd_sf"/>
</dbReference>
<dbReference type="SUPFAM" id="SSF88946">
    <property type="entry name" value="Sigma2 domain of RNA polymerase sigma factors"/>
    <property type="match status" value="1"/>
</dbReference>
<dbReference type="GO" id="GO:0006352">
    <property type="term" value="P:DNA-templated transcription initiation"/>
    <property type="evidence" value="ECO:0007669"/>
    <property type="project" value="InterPro"/>
</dbReference>
<dbReference type="EMBL" id="LSRP01000118">
    <property type="protein sequence ID" value="OJF92255.1"/>
    <property type="molecule type" value="Genomic_DNA"/>
</dbReference>
<dbReference type="NCBIfam" id="NF009164">
    <property type="entry name" value="PRK12511.1"/>
    <property type="match status" value="1"/>
</dbReference>
<dbReference type="InterPro" id="IPR013249">
    <property type="entry name" value="RNA_pol_sigma70_r4_t2"/>
</dbReference>
<dbReference type="Gene3D" id="1.10.10.10">
    <property type="entry name" value="Winged helix-like DNA-binding domain superfamily/Winged helix DNA-binding domain"/>
    <property type="match status" value="1"/>
</dbReference>
<dbReference type="Gene3D" id="1.10.1740.10">
    <property type="match status" value="1"/>
</dbReference>
<dbReference type="Pfam" id="PF04542">
    <property type="entry name" value="Sigma70_r2"/>
    <property type="match status" value="1"/>
</dbReference>
<evidence type="ECO:0000256" key="3">
    <source>
        <dbReference type="ARBA" id="ARBA00023082"/>
    </source>
</evidence>
<dbReference type="InterPro" id="IPR007627">
    <property type="entry name" value="RNA_pol_sigma70_r2"/>
</dbReference>
<dbReference type="GO" id="GO:0003677">
    <property type="term" value="F:DNA binding"/>
    <property type="evidence" value="ECO:0007669"/>
    <property type="project" value="InterPro"/>
</dbReference>
<reference evidence="7 8" key="1">
    <citation type="submission" date="2016-02" db="EMBL/GenBank/DDBJ databases">
        <title>Genome sequencing of a beta-galactosidase producing bacteria Rhizobium sp. 59.</title>
        <authorList>
            <person name="Wang D."/>
            <person name="Kot W."/>
            <person name="Qin Y."/>
            <person name="Hansen L."/>
            <person name="Naqvi K."/>
            <person name="Rensing C."/>
        </authorList>
    </citation>
    <scope>NUCLEOTIDE SEQUENCE [LARGE SCALE GENOMIC DNA]</scope>
    <source>
        <strain evidence="7 8">59</strain>
    </source>
</reference>
<evidence type="ECO:0000313" key="7">
    <source>
        <dbReference type="EMBL" id="OJF92255.1"/>
    </source>
</evidence>
<sequence>MDSKNRPFDVLGQLTALRRYARSLVRNPNDAEDLVHDTLVKAYERRVTFHTGANLRAWLLSILHNTHVDGRRSARAQQRRDDAVLQEADVSIPADQETVVRLGQIRNAFFDLPDEQREALHLVAIEDLSYEDAAKALGIPVGTLMSRVSRARAKLRAFENTPASQAHLKLVGGNND</sequence>
<keyword evidence="3" id="KW-0731">Sigma factor</keyword>
<evidence type="ECO:0000256" key="4">
    <source>
        <dbReference type="ARBA" id="ARBA00023163"/>
    </source>
</evidence>
<feature type="domain" description="RNA polymerase sigma-70 region 2" evidence="5">
    <location>
        <begin position="16"/>
        <end position="75"/>
    </location>
</feature>
<dbReference type="RefSeq" id="WP_071834914.1">
    <property type="nucleotide sequence ID" value="NZ_LSRP01000118.1"/>
</dbReference>
<dbReference type="InterPro" id="IPR013324">
    <property type="entry name" value="RNA_pol_sigma_r3/r4-like"/>
</dbReference>
<dbReference type="InterPro" id="IPR014284">
    <property type="entry name" value="RNA_pol_sigma-70_dom"/>
</dbReference>
<keyword evidence="8" id="KW-1185">Reference proteome</keyword>
<evidence type="ECO:0000313" key="8">
    <source>
        <dbReference type="Proteomes" id="UP000182661"/>
    </source>
</evidence>
<organism evidence="7 8">
    <name type="scientific">Pararhizobium antarcticum</name>
    <dbReference type="NCBI Taxonomy" id="1798805"/>
    <lineage>
        <taxon>Bacteria</taxon>
        <taxon>Pseudomonadati</taxon>
        <taxon>Pseudomonadota</taxon>
        <taxon>Alphaproteobacteria</taxon>
        <taxon>Hyphomicrobiales</taxon>
        <taxon>Rhizobiaceae</taxon>
        <taxon>Rhizobium/Agrobacterium group</taxon>
        <taxon>Pararhizobium</taxon>
    </lineage>
</organism>
<dbReference type="GO" id="GO:0016987">
    <property type="term" value="F:sigma factor activity"/>
    <property type="evidence" value="ECO:0007669"/>
    <property type="project" value="UniProtKB-KW"/>
</dbReference>
<accession>A0A657LRR2</accession>
<evidence type="ECO:0000259" key="6">
    <source>
        <dbReference type="Pfam" id="PF08281"/>
    </source>
</evidence>